<dbReference type="Pfam" id="PF01739">
    <property type="entry name" value="CheR"/>
    <property type="match status" value="1"/>
</dbReference>
<gene>
    <name evidence="8" type="ORF">FHS49_001243</name>
</gene>
<comment type="function">
    <text evidence="5">Methylation of the membrane-bound methyl-accepting chemotaxis proteins (MCP) to form gamma-glutamyl methyl ester residues in MCP.</text>
</comment>
<dbReference type="SUPFAM" id="SSF53335">
    <property type="entry name" value="S-adenosyl-L-methionine-dependent methyltransferases"/>
    <property type="match status" value="1"/>
</dbReference>
<dbReference type="RefSeq" id="WP_184016424.1">
    <property type="nucleotide sequence ID" value="NZ_JACIJC010000002.1"/>
</dbReference>
<accession>A0A7W9EEP9</accession>
<dbReference type="GO" id="GO:0032259">
    <property type="term" value="P:methylation"/>
    <property type="evidence" value="ECO:0007669"/>
    <property type="project" value="UniProtKB-KW"/>
</dbReference>
<dbReference type="PANTHER" id="PTHR24422:SF19">
    <property type="entry name" value="CHEMOTAXIS PROTEIN METHYLTRANSFERASE"/>
    <property type="match status" value="1"/>
</dbReference>
<dbReference type="InterPro" id="IPR029063">
    <property type="entry name" value="SAM-dependent_MTases_sf"/>
</dbReference>
<organism evidence="8 9">
    <name type="scientific">Sphingobium boeckii</name>
    <dbReference type="NCBI Taxonomy" id="1082345"/>
    <lineage>
        <taxon>Bacteria</taxon>
        <taxon>Pseudomonadati</taxon>
        <taxon>Pseudomonadota</taxon>
        <taxon>Alphaproteobacteria</taxon>
        <taxon>Sphingomonadales</taxon>
        <taxon>Sphingomonadaceae</taxon>
        <taxon>Sphingobium</taxon>
    </lineage>
</organism>
<dbReference type="InterPro" id="IPR000780">
    <property type="entry name" value="CheR_MeTrfase"/>
</dbReference>
<dbReference type="EMBL" id="JACIJC010000002">
    <property type="protein sequence ID" value="MBB5685235.1"/>
    <property type="molecule type" value="Genomic_DNA"/>
</dbReference>
<dbReference type="InterPro" id="IPR036804">
    <property type="entry name" value="CheR_N_sf"/>
</dbReference>
<evidence type="ECO:0000256" key="2">
    <source>
        <dbReference type="ARBA" id="ARBA00022603"/>
    </source>
</evidence>
<reference evidence="8 9" key="1">
    <citation type="submission" date="2020-08" db="EMBL/GenBank/DDBJ databases">
        <title>Genomic Encyclopedia of Type Strains, Phase IV (KMG-IV): sequencing the most valuable type-strain genomes for metagenomic binning, comparative biology and taxonomic classification.</title>
        <authorList>
            <person name="Goeker M."/>
        </authorList>
    </citation>
    <scope>NUCLEOTIDE SEQUENCE [LARGE SCALE GENOMIC DNA]</scope>
    <source>
        <strain evidence="8 9">DSM 25079</strain>
    </source>
</reference>
<evidence type="ECO:0000259" key="7">
    <source>
        <dbReference type="PROSITE" id="PS50123"/>
    </source>
</evidence>
<evidence type="ECO:0000313" key="9">
    <source>
        <dbReference type="Proteomes" id="UP000549617"/>
    </source>
</evidence>
<dbReference type="AlphaFoldDB" id="A0A7W9EEP9"/>
<feature type="binding site" evidence="6">
    <location>
        <position position="136"/>
    </location>
    <ligand>
        <name>S-adenosyl-L-methionine</name>
        <dbReference type="ChEBI" id="CHEBI:59789"/>
    </ligand>
</feature>
<keyword evidence="9" id="KW-1185">Reference proteome</keyword>
<dbReference type="InterPro" id="IPR022642">
    <property type="entry name" value="CheR_C"/>
</dbReference>
<dbReference type="Pfam" id="PF03705">
    <property type="entry name" value="CheR_N"/>
    <property type="match status" value="1"/>
</dbReference>
<dbReference type="EC" id="2.1.1.80" evidence="5"/>
<evidence type="ECO:0000256" key="5">
    <source>
        <dbReference type="PIRNR" id="PIRNR000410"/>
    </source>
</evidence>
<feature type="binding site" evidence="6">
    <location>
        <position position="92"/>
    </location>
    <ligand>
        <name>S-adenosyl-L-methionine</name>
        <dbReference type="ChEBI" id="CHEBI:59789"/>
    </ligand>
</feature>
<evidence type="ECO:0000256" key="1">
    <source>
        <dbReference type="ARBA" id="ARBA00001541"/>
    </source>
</evidence>
<protein>
    <recommendedName>
        <fullName evidence="5">Chemotaxis protein methyltransferase</fullName>
        <ecNumber evidence="5">2.1.1.80</ecNumber>
    </recommendedName>
</protein>
<evidence type="ECO:0000256" key="6">
    <source>
        <dbReference type="PIRSR" id="PIRSR000410-1"/>
    </source>
</evidence>
<dbReference type="SUPFAM" id="SSF47757">
    <property type="entry name" value="Chemotaxis receptor methyltransferase CheR, N-terminal domain"/>
    <property type="match status" value="1"/>
</dbReference>
<keyword evidence="2 5" id="KW-0489">Methyltransferase</keyword>
<sequence length="298" mass="33195">MKHDLITTADRRGDSSALGASAELGLAEFREIAVIMQREARIHLVESKLTLVHSRLSRRLREHGVSNFRDYVALVNRDEAERRAMVTALTTNHTHFFREAHHFDHLRSAVLPDLQARARAGRPVRIWSAGCSSGEEVYTIAMTIAGESHASAAWLRNGDVRLLATDIAPHVVASVAEGVYAESTVEPIPPAYRAHWVKPHEKGFIIADELRALVTPRVLNLFDHWPMKLQYDVIFCRNVMIYFDDAAKAELETKLIDMLAPGGHLYIGHSERLSARGIAKMFSAGQTIYGKIEGSAGQ</sequence>
<feature type="binding site" evidence="6">
    <location>
        <position position="94"/>
    </location>
    <ligand>
        <name>S-adenosyl-L-methionine</name>
        <dbReference type="ChEBI" id="CHEBI:59789"/>
    </ligand>
</feature>
<dbReference type="PRINTS" id="PR00996">
    <property type="entry name" value="CHERMTFRASE"/>
</dbReference>
<feature type="binding site" evidence="6">
    <location>
        <position position="98"/>
    </location>
    <ligand>
        <name>S-adenosyl-L-methionine</name>
        <dbReference type="ChEBI" id="CHEBI:59789"/>
    </ligand>
</feature>
<dbReference type="PANTHER" id="PTHR24422">
    <property type="entry name" value="CHEMOTAXIS PROTEIN METHYLTRANSFERASE"/>
    <property type="match status" value="1"/>
</dbReference>
<dbReference type="Gene3D" id="1.10.155.10">
    <property type="entry name" value="Chemotaxis receptor methyltransferase CheR, N-terminal domain"/>
    <property type="match status" value="1"/>
</dbReference>
<comment type="catalytic activity">
    <reaction evidence="1 5">
        <text>L-glutamyl-[protein] + S-adenosyl-L-methionine = [protein]-L-glutamate 5-O-methyl ester + S-adenosyl-L-homocysteine</text>
        <dbReference type="Rhea" id="RHEA:24452"/>
        <dbReference type="Rhea" id="RHEA-COMP:10208"/>
        <dbReference type="Rhea" id="RHEA-COMP:10311"/>
        <dbReference type="ChEBI" id="CHEBI:29973"/>
        <dbReference type="ChEBI" id="CHEBI:57856"/>
        <dbReference type="ChEBI" id="CHEBI:59789"/>
        <dbReference type="ChEBI" id="CHEBI:82795"/>
        <dbReference type="EC" id="2.1.1.80"/>
    </reaction>
</comment>
<dbReference type="InterPro" id="IPR050903">
    <property type="entry name" value="Bact_Chemotaxis_MeTrfase"/>
</dbReference>
<evidence type="ECO:0000256" key="3">
    <source>
        <dbReference type="ARBA" id="ARBA00022679"/>
    </source>
</evidence>
<comment type="caution">
    <text evidence="8">The sequence shown here is derived from an EMBL/GenBank/DDBJ whole genome shotgun (WGS) entry which is preliminary data.</text>
</comment>
<keyword evidence="3 5" id="KW-0808">Transferase</keyword>
<dbReference type="InterPro" id="IPR022641">
    <property type="entry name" value="CheR_N"/>
</dbReference>
<proteinExistence type="predicted"/>
<feature type="domain" description="CheR-type methyltransferase" evidence="7">
    <location>
        <begin position="17"/>
        <end position="273"/>
    </location>
</feature>
<evidence type="ECO:0000313" key="8">
    <source>
        <dbReference type="EMBL" id="MBB5685235.1"/>
    </source>
</evidence>
<keyword evidence="4 5" id="KW-0949">S-adenosyl-L-methionine</keyword>
<dbReference type="PROSITE" id="PS50123">
    <property type="entry name" value="CHER"/>
    <property type="match status" value="1"/>
</dbReference>
<feature type="binding site" evidence="6">
    <location>
        <begin position="237"/>
        <end position="238"/>
    </location>
    <ligand>
        <name>S-adenosyl-L-methionine</name>
        <dbReference type="ChEBI" id="CHEBI:59789"/>
    </ligand>
</feature>
<feature type="binding site" evidence="6">
    <location>
        <position position="166"/>
    </location>
    <ligand>
        <name>S-adenosyl-L-methionine</name>
        <dbReference type="ChEBI" id="CHEBI:59789"/>
    </ligand>
</feature>
<dbReference type="Gene3D" id="3.40.50.150">
    <property type="entry name" value="Vaccinia Virus protein VP39"/>
    <property type="match status" value="1"/>
</dbReference>
<dbReference type="PIRSF" id="PIRSF000410">
    <property type="entry name" value="CheR"/>
    <property type="match status" value="1"/>
</dbReference>
<dbReference type="SMART" id="SM00138">
    <property type="entry name" value="MeTrc"/>
    <property type="match status" value="1"/>
</dbReference>
<dbReference type="InterPro" id="IPR026024">
    <property type="entry name" value="Chemotaxis_MeTrfase_CheR"/>
</dbReference>
<dbReference type="Proteomes" id="UP000549617">
    <property type="component" value="Unassembled WGS sequence"/>
</dbReference>
<dbReference type="GO" id="GO:0008983">
    <property type="term" value="F:protein-glutamate O-methyltransferase activity"/>
    <property type="evidence" value="ECO:0007669"/>
    <property type="project" value="UniProtKB-EC"/>
</dbReference>
<feature type="binding site" evidence="6">
    <location>
        <begin position="220"/>
        <end position="221"/>
    </location>
    <ligand>
        <name>S-adenosyl-L-methionine</name>
        <dbReference type="ChEBI" id="CHEBI:59789"/>
    </ligand>
</feature>
<evidence type="ECO:0000256" key="4">
    <source>
        <dbReference type="ARBA" id="ARBA00022691"/>
    </source>
</evidence>
<name>A0A7W9EEP9_9SPHN</name>